<dbReference type="CDD" id="cd00383">
    <property type="entry name" value="trans_reg_C"/>
    <property type="match status" value="1"/>
</dbReference>
<dbReference type="Pfam" id="PF07676">
    <property type="entry name" value="PD40"/>
    <property type="match status" value="1"/>
</dbReference>
<evidence type="ECO:0000313" key="7">
    <source>
        <dbReference type="Proteomes" id="UP000317839"/>
    </source>
</evidence>
<protein>
    <recommendedName>
        <fullName evidence="5">OmpR/PhoB-type domain-containing protein</fullName>
    </recommendedName>
</protein>
<dbReference type="SMART" id="SM00862">
    <property type="entry name" value="Trans_reg_C"/>
    <property type="match status" value="1"/>
</dbReference>
<name>A0A545T8Z3_9GAMM</name>
<proteinExistence type="inferred from homology"/>
<dbReference type="GO" id="GO:0006355">
    <property type="term" value="P:regulation of DNA-templated transcription"/>
    <property type="evidence" value="ECO:0007669"/>
    <property type="project" value="InterPro"/>
</dbReference>
<dbReference type="SUPFAM" id="SSF69304">
    <property type="entry name" value="Tricorn protease N-terminal domain"/>
    <property type="match status" value="1"/>
</dbReference>
<keyword evidence="2 3" id="KW-0238">DNA-binding</keyword>
<dbReference type="Proteomes" id="UP000317839">
    <property type="component" value="Unassembled WGS sequence"/>
</dbReference>
<dbReference type="Pfam" id="PF00486">
    <property type="entry name" value="Trans_reg_C"/>
    <property type="match status" value="1"/>
</dbReference>
<reference evidence="6 7" key="1">
    <citation type="submission" date="2019-06" db="EMBL/GenBank/DDBJ databases">
        <title>Draft genome of Aliikangiella marina GYP-15.</title>
        <authorList>
            <person name="Wang G."/>
        </authorList>
    </citation>
    <scope>NUCLEOTIDE SEQUENCE [LARGE SCALE GENOMIC DNA]</scope>
    <source>
        <strain evidence="6 7">GYP-15</strain>
    </source>
</reference>
<evidence type="ECO:0000259" key="5">
    <source>
        <dbReference type="PROSITE" id="PS51755"/>
    </source>
</evidence>
<gene>
    <name evidence="6" type="ORF">FLL45_12535</name>
</gene>
<dbReference type="InterPro" id="IPR011042">
    <property type="entry name" value="6-blade_b-propeller_TolB-like"/>
</dbReference>
<dbReference type="InterPro" id="IPR001867">
    <property type="entry name" value="OmpR/PhoB-type_DNA-bd"/>
</dbReference>
<evidence type="ECO:0000256" key="3">
    <source>
        <dbReference type="PROSITE-ProRule" id="PRU01091"/>
    </source>
</evidence>
<keyword evidence="4" id="KW-0472">Membrane</keyword>
<dbReference type="InterPro" id="IPR036388">
    <property type="entry name" value="WH-like_DNA-bd_sf"/>
</dbReference>
<dbReference type="GO" id="GO:0003677">
    <property type="term" value="F:DNA binding"/>
    <property type="evidence" value="ECO:0007669"/>
    <property type="project" value="UniProtKB-UniRule"/>
</dbReference>
<sequence>MQEDKQTQTIYIYRSLNSIKINQESIRLAPKEFELLLLMADSYPLPVSKESIIKAIWGEKINADELVTRLMADLRKKLGDSPRNPRFIETVIKQGYRVIAPIEFADLQPAKSTIAESPQTRTYLSGLRIYLAVAVLLIATVLLLIWFQSSPKQTEQVNIQQLKKSRLIGSLDAERRPRFVSGANVVVSENYSSEQYNISVTELDSRQTSSIISALSLEKQLLSPSIYQNKLAYVVWNESGQCEVRVRNLYNQKDRMLIGCRGGFPPNIDWIDDGKSIVLMTYANIDNQINSNIQIVDFLFGDVVDRVFLPDANHSLLFPRVGPANRLIAAVKRDYVLKNESLVLWDRETKSLRAVYESKDSIFQVVWQDAQTLMFSEFYANQQGIYRIDIESGVKELVYQGAVLDFDYDPLNKLIVTSENSWNHEIMRLDHNTRNESNYSKSTVTEIQPYIFPNGQWISYVSNKNGKFNIYKKNLETQEEVLLTDLNGEFIFEYQWFDNHSKLLVSLSAKGDVSAIEIDTQTKQVINSHQQPVYIEEREGVVTRYHLTNQSNGVNITDGSGNDFFIPDTQSLYRFQVKDGFLVFQRVAHGRITVINPKGEMRTIDDGLGLVHWYIVDKFLYYSFITTRDSEQTAKVNIARLDLDDFEGQQALIAEELQSLFLRGLSSFNINPQTQDIYFAGGNQSKSPAIYLLEPVNE</sequence>
<comment type="similarity">
    <text evidence="1">Belongs to the TolB family.</text>
</comment>
<dbReference type="RefSeq" id="WP_142942401.1">
    <property type="nucleotide sequence ID" value="NZ_VIKR01000003.1"/>
</dbReference>
<accession>A0A545T8Z3</accession>
<dbReference type="OrthoDB" id="6113168at2"/>
<evidence type="ECO:0000256" key="1">
    <source>
        <dbReference type="ARBA" id="ARBA00009820"/>
    </source>
</evidence>
<dbReference type="EMBL" id="VIKR01000003">
    <property type="protein sequence ID" value="TQV73693.1"/>
    <property type="molecule type" value="Genomic_DNA"/>
</dbReference>
<evidence type="ECO:0000313" key="6">
    <source>
        <dbReference type="EMBL" id="TQV73693.1"/>
    </source>
</evidence>
<dbReference type="PANTHER" id="PTHR36842">
    <property type="entry name" value="PROTEIN TOLB HOMOLOG"/>
    <property type="match status" value="1"/>
</dbReference>
<dbReference type="PANTHER" id="PTHR36842:SF1">
    <property type="entry name" value="PROTEIN TOLB"/>
    <property type="match status" value="1"/>
</dbReference>
<dbReference type="PROSITE" id="PS51755">
    <property type="entry name" value="OMPR_PHOB"/>
    <property type="match status" value="1"/>
</dbReference>
<dbReference type="GO" id="GO:0000160">
    <property type="term" value="P:phosphorelay signal transduction system"/>
    <property type="evidence" value="ECO:0007669"/>
    <property type="project" value="InterPro"/>
</dbReference>
<dbReference type="InterPro" id="IPR016032">
    <property type="entry name" value="Sig_transdc_resp-reg_C-effctor"/>
</dbReference>
<comment type="caution">
    <text evidence="6">The sequence shown here is derived from an EMBL/GenBank/DDBJ whole genome shotgun (WGS) entry which is preliminary data.</text>
</comment>
<keyword evidence="7" id="KW-1185">Reference proteome</keyword>
<dbReference type="Gene3D" id="2.120.10.30">
    <property type="entry name" value="TolB, C-terminal domain"/>
    <property type="match status" value="1"/>
</dbReference>
<organism evidence="6 7">
    <name type="scientific">Aliikangiella marina</name>
    <dbReference type="NCBI Taxonomy" id="1712262"/>
    <lineage>
        <taxon>Bacteria</taxon>
        <taxon>Pseudomonadati</taxon>
        <taxon>Pseudomonadota</taxon>
        <taxon>Gammaproteobacteria</taxon>
        <taxon>Oceanospirillales</taxon>
        <taxon>Pleioneaceae</taxon>
        <taxon>Aliikangiella</taxon>
    </lineage>
</organism>
<dbReference type="Gene3D" id="1.10.10.10">
    <property type="entry name" value="Winged helix-like DNA-binding domain superfamily/Winged helix DNA-binding domain"/>
    <property type="match status" value="1"/>
</dbReference>
<dbReference type="SUPFAM" id="SSF46894">
    <property type="entry name" value="C-terminal effector domain of the bipartite response regulators"/>
    <property type="match status" value="1"/>
</dbReference>
<feature type="transmembrane region" description="Helical" evidence="4">
    <location>
        <begin position="129"/>
        <end position="147"/>
    </location>
</feature>
<keyword evidence="4" id="KW-0812">Transmembrane</keyword>
<evidence type="ECO:0000256" key="2">
    <source>
        <dbReference type="ARBA" id="ARBA00023125"/>
    </source>
</evidence>
<keyword evidence="4" id="KW-1133">Transmembrane helix</keyword>
<evidence type="ECO:0000256" key="4">
    <source>
        <dbReference type="SAM" id="Phobius"/>
    </source>
</evidence>
<dbReference type="AlphaFoldDB" id="A0A545T8Z3"/>
<dbReference type="InterPro" id="IPR011659">
    <property type="entry name" value="WD40"/>
</dbReference>
<feature type="DNA-binding region" description="OmpR/PhoB-type" evidence="3">
    <location>
        <begin position="2"/>
        <end position="100"/>
    </location>
</feature>
<feature type="domain" description="OmpR/PhoB-type" evidence="5">
    <location>
        <begin position="2"/>
        <end position="100"/>
    </location>
</feature>